<dbReference type="OrthoDB" id="9857839at2"/>
<gene>
    <name evidence="1" type="ORF">GTA51_04110</name>
</gene>
<reference evidence="1 2" key="1">
    <citation type="submission" date="2020-01" db="EMBL/GenBank/DDBJ databases">
        <title>Genome sequence of Desulfovibrio aerotolerans DSM 16695(T).</title>
        <authorList>
            <person name="Karnachuk O."/>
            <person name="Avakyan M."/>
            <person name="Mardanov A."/>
            <person name="Kadnikov V."/>
            <person name="Ravin N."/>
        </authorList>
    </citation>
    <scope>NUCLEOTIDE SEQUENCE [LARGE SCALE GENOMIC DNA]</scope>
    <source>
        <strain evidence="1 2">DSM 16695</strain>
    </source>
</reference>
<comment type="caution">
    <text evidence="1">The sequence shown here is derived from an EMBL/GenBank/DDBJ whole genome shotgun (WGS) entry which is preliminary data.</text>
</comment>
<dbReference type="Proteomes" id="UP000482487">
    <property type="component" value="Unassembled WGS sequence"/>
</dbReference>
<dbReference type="RefSeq" id="WP_160958924.1">
    <property type="nucleotide sequence ID" value="NZ_WVUD01000004.1"/>
</dbReference>
<sequence>MAAAFAVLALGLSANQGFGQTVLEDLNEDSKSYVLTLAGLVGKNTFQQVHGVLTLASSPPGSQHAYVVTITGWPKTNGENTFVWNSEDSLMESLLGRVSCRIVPSASKPPNMHFFYLSPILFKGEGMVTQHEGERLRQVRKEALPTQITAQAGELTLNFTGDQVTGRVWMSGYDFTQKAPVRYQANLQGTLSRELQPTPRRGRND</sequence>
<evidence type="ECO:0000313" key="1">
    <source>
        <dbReference type="EMBL" id="MYL82321.1"/>
    </source>
</evidence>
<dbReference type="EMBL" id="WVUD01000004">
    <property type="protein sequence ID" value="MYL82321.1"/>
    <property type="molecule type" value="Genomic_DNA"/>
</dbReference>
<protein>
    <submittedName>
        <fullName evidence="1">Uncharacterized protein</fullName>
    </submittedName>
</protein>
<name>A0A7C9IJS0_9BACT</name>
<keyword evidence="2" id="KW-1185">Reference proteome</keyword>
<accession>A0A7C9IJS0</accession>
<organism evidence="1 2">
    <name type="scientific">Solidesulfovibrio aerotolerans</name>
    <dbReference type="NCBI Taxonomy" id="295255"/>
    <lineage>
        <taxon>Bacteria</taxon>
        <taxon>Pseudomonadati</taxon>
        <taxon>Thermodesulfobacteriota</taxon>
        <taxon>Desulfovibrionia</taxon>
        <taxon>Desulfovibrionales</taxon>
        <taxon>Desulfovibrionaceae</taxon>
        <taxon>Solidesulfovibrio</taxon>
    </lineage>
</organism>
<dbReference type="AlphaFoldDB" id="A0A7C9IJS0"/>
<evidence type="ECO:0000313" key="2">
    <source>
        <dbReference type="Proteomes" id="UP000482487"/>
    </source>
</evidence>
<proteinExistence type="predicted"/>